<feature type="domain" description="Cytidyltransferase-like" evidence="3">
    <location>
        <begin position="11"/>
        <end position="100"/>
    </location>
</feature>
<dbReference type="OrthoDB" id="9786141at2"/>
<dbReference type="NCBIfam" id="TIGR00125">
    <property type="entry name" value="cyt_tran_rel"/>
    <property type="match status" value="1"/>
</dbReference>
<dbReference type="SUPFAM" id="SSF52374">
    <property type="entry name" value="Nucleotidylyl transferase"/>
    <property type="match status" value="1"/>
</dbReference>
<evidence type="ECO:0000256" key="2">
    <source>
        <dbReference type="ARBA" id="ARBA00022695"/>
    </source>
</evidence>
<gene>
    <name evidence="4" type="ORF">D3875_22405</name>
</gene>
<dbReference type="Gene3D" id="3.40.50.620">
    <property type="entry name" value="HUPs"/>
    <property type="match status" value="1"/>
</dbReference>
<comment type="caution">
    <text evidence="4">The sequence shown here is derived from an EMBL/GenBank/DDBJ whole genome shotgun (WGS) entry which is preliminary data.</text>
</comment>
<name>A0A418V029_9DEIO</name>
<reference evidence="4 5" key="1">
    <citation type="submission" date="2018-09" db="EMBL/GenBank/DDBJ databases">
        <authorList>
            <person name="Zhu H."/>
        </authorList>
    </citation>
    <scope>NUCLEOTIDE SEQUENCE [LARGE SCALE GENOMIC DNA]</scope>
    <source>
        <strain evidence="4 5">K2S05-167</strain>
    </source>
</reference>
<dbReference type="Pfam" id="PF01467">
    <property type="entry name" value="CTP_transf_like"/>
    <property type="match status" value="1"/>
</dbReference>
<evidence type="ECO:0000313" key="5">
    <source>
        <dbReference type="Proteomes" id="UP000286287"/>
    </source>
</evidence>
<keyword evidence="5" id="KW-1185">Reference proteome</keyword>
<dbReference type="Proteomes" id="UP000286287">
    <property type="component" value="Unassembled WGS sequence"/>
</dbReference>
<dbReference type="PANTHER" id="PTHR21342">
    <property type="entry name" value="PHOSPHOPANTETHEINE ADENYLYLTRANSFERASE"/>
    <property type="match status" value="1"/>
</dbReference>
<sequence length="303" mass="33026">MNSSGSGEGAVFVGRFQPPHHAHVSTVLAALDAAPHVLVLLGSANLARSVKNPFTAQERHAMFAAALAQRGADLHRVTFRPLPDRFDADLWAADVRAVAAQVFGPDARVALVGFEKDASTGYLQWFPGWTRLVTPEEPGLNATDIRAALFTRQPLPGGLPGPVLDFLRQFPQGRGFPRLVREWQAVQAARAAAGPGPHRELRWLDVRGPDLTLHQRTQDIGQGLWELPGRPLVVGEGVPEGATVFDHPSRSLVVPSAAYVLRAAAPPEYPGERVAIAHALLRPRKFFEDHHVILTRMLGREED</sequence>
<dbReference type="PANTHER" id="PTHR21342:SF0">
    <property type="entry name" value="BIFUNCTIONAL NMN ADENYLYLTRANSFERASE_NUDIX HYDROLASE"/>
    <property type="match status" value="1"/>
</dbReference>
<protein>
    <submittedName>
        <fullName evidence="4">ADP-ribose pyrophosphatase</fullName>
    </submittedName>
</protein>
<keyword evidence="1" id="KW-0808">Transferase</keyword>
<organism evidence="4 5">
    <name type="scientific">Deinococcus cavernae</name>
    <dbReference type="NCBI Taxonomy" id="2320857"/>
    <lineage>
        <taxon>Bacteria</taxon>
        <taxon>Thermotogati</taxon>
        <taxon>Deinococcota</taxon>
        <taxon>Deinococci</taxon>
        <taxon>Deinococcales</taxon>
        <taxon>Deinococcaceae</taxon>
        <taxon>Deinococcus</taxon>
    </lineage>
</organism>
<evidence type="ECO:0000256" key="1">
    <source>
        <dbReference type="ARBA" id="ARBA00022679"/>
    </source>
</evidence>
<dbReference type="InterPro" id="IPR014729">
    <property type="entry name" value="Rossmann-like_a/b/a_fold"/>
</dbReference>
<dbReference type="GO" id="GO:0016779">
    <property type="term" value="F:nucleotidyltransferase activity"/>
    <property type="evidence" value="ECO:0007669"/>
    <property type="project" value="UniProtKB-KW"/>
</dbReference>
<proteinExistence type="predicted"/>
<dbReference type="InterPro" id="IPR004821">
    <property type="entry name" value="Cyt_trans-like"/>
</dbReference>
<dbReference type="NCBIfam" id="NF003789">
    <property type="entry name" value="PRK05379.2-1"/>
    <property type="match status" value="1"/>
</dbReference>
<dbReference type="RefSeq" id="WP_119766937.1">
    <property type="nucleotide sequence ID" value="NZ_QYUJ01000030.1"/>
</dbReference>
<evidence type="ECO:0000313" key="4">
    <source>
        <dbReference type="EMBL" id="RJF69077.1"/>
    </source>
</evidence>
<dbReference type="AlphaFoldDB" id="A0A418V029"/>
<evidence type="ECO:0000259" key="3">
    <source>
        <dbReference type="Pfam" id="PF01467"/>
    </source>
</evidence>
<dbReference type="EMBL" id="QYUJ01000030">
    <property type="protein sequence ID" value="RJF69077.1"/>
    <property type="molecule type" value="Genomic_DNA"/>
</dbReference>
<accession>A0A418V029</accession>
<keyword evidence="2" id="KW-0548">Nucleotidyltransferase</keyword>